<dbReference type="EMBL" id="VWMK01000001">
    <property type="protein sequence ID" value="KAA3770753.1"/>
    <property type="molecule type" value="Genomic_DNA"/>
</dbReference>
<gene>
    <name evidence="1" type="ORF">F3F73_02075</name>
</gene>
<name>A0A7J4XPQ3_9BACE</name>
<dbReference type="RefSeq" id="WP_007478748.1">
    <property type="nucleotide sequence ID" value="NZ_CAXSTI010000002.1"/>
</dbReference>
<protein>
    <submittedName>
        <fullName evidence="1">DUF4625 domain-containing protein</fullName>
    </submittedName>
</protein>
<comment type="caution">
    <text evidence="1">The sequence shown here is derived from an EMBL/GenBank/DDBJ whole genome shotgun (WGS) entry which is preliminary data.</text>
</comment>
<dbReference type="PROSITE" id="PS51257">
    <property type="entry name" value="PROKAR_LIPOPROTEIN"/>
    <property type="match status" value="1"/>
</dbReference>
<proteinExistence type="predicted"/>
<organism evidence="1 2">
    <name type="scientific">Bacteroides salyersiae</name>
    <dbReference type="NCBI Taxonomy" id="291644"/>
    <lineage>
        <taxon>Bacteria</taxon>
        <taxon>Pseudomonadati</taxon>
        <taxon>Bacteroidota</taxon>
        <taxon>Bacteroidia</taxon>
        <taxon>Bacteroidales</taxon>
        <taxon>Bacteroidaceae</taxon>
        <taxon>Bacteroides</taxon>
    </lineage>
</organism>
<dbReference type="GeneID" id="93115791"/>
<dbReference type="Pfam" id="PF15418">
    <property type="entry name" value="DUF4625"/>
    <property type="match status" value="1"/>
</dbReference>
<evidence type="ECO:0000313" key="1">
    <source>
        <dbReference type="EMBL" id="KAA3770753.1"/>
    </source>
</evidence>
<dbReference type="Proteomes" id="UP000422221">
    <property type="component" value="Unassembled WGS sequence"/>
</dbReference>
<dbReference type="AlphaFoldDB" id="A0A7J4XPQ3"/>
<sequence length="157" mass="17483">MKTKNYFIAILAISAATFFSCDNNDSDTTKPVIELHEPAEGQALLIGSEEGVHFEMDLSDDVMLKSYKIDIHNNFDHHSHGRTRVERGGTAFSFNRSYDVSGQKTAHIHHHDIVIPADATPGNYHLMVYCTDVAGNESYIARNIVLSTTASLHVHEK</sequence>
<dbReference type="InterPro" id="IPR027829">
    <property type="entry name" value="DUF4625"/>
</dbReference>
<accession>A0A7J4XPQ3</accession>
<evidence type="ECO:0000313" key="2">
    <source>
        <dbReference type="Proteomes" id="UP000422221"/>
    </source>
</evidence>
<reference evidence="1 2" key="1">
    <citation type="journal article" date="2019" name="Nat. Med.">
        <title>A library of human gut bacterial isolates paired with longitudinal multiomics data enables mechanistic microbiome research.</title>
        <authorList>
            <person name="Poyet M."/>
            <person name="Groussin M."/>
            <person name="Gibbons S.M."/>
            <person name="Avila-Pacheco J."/>
            <person name="Jiang X."/>
            <person name="Kearney S.M."/>
            <person name="Perrotta A.R."/>
            <person name="Berdy B."/>
            <person name="Zhao S."/>
            <person name="Lieberman T.D."/>
            <person name="Swanson P.K."/>
            <person name="Smith M."/>
            <person name="Roesemann S."/>
            <person name="Alexander J.E."/>
            <person name="Rich S.A."/>
            <person name="Livny J."/>
            <person name="Vlamakis H."/>
            <person name="Clish C."/>
            <person name="Bullock K."/>
            <person name="Deik A."/>
            <person name="Scott J."/>
            <person name="Pierce K.A."/>
            <person name="Xavier R.J."/>
            <person name="Alm E.J."/>
        </authorList>
    </citation>
    <scope>NUCLEOTIDE SEQUENCE [LARGE SCALE GENOMIC DNA]</scope>
    <source>
        <strain evidence="1 2">BIOML-A10</strain>
    </source>
</reference>